<evidence type="ECO:0000256" key="1">
    <source>
        <dbReference type="ARBA" id="ARBA00005336"/>
    </source>
</evidence>
<dbReference type="InterPro" id="IPR008979">
    <property type="entry name" value="Galactose-bd-like_sf"/>
</dbReference>
<dbReference type="InterPro" id="IPR001764">
    <property type="entry name" value="Glyco_hydro_3_N"/>
</dbReference>
<dbReference type="FunFam" id="2.60.40.10:FF:000495">
    <property type="entry name" value="Periplasmic beta-glucosidase"/>
    <property type="match status" value="1"/>
</dbReference>
<dbReference type="InterPro" id="IPR036881">
    <property type="entry name" value="Glyco_hydro_3_C_sf"/>
</dbReference>
<accession>A0A402D6R0</accession>
<evidence type="ECO:0000256" key="2">
    <source>
        <dbReference type="ARBA" id="ARBA00022801"/>
    </source>
</evidence>
<dbReference type="InterPro" id="IPR026891">
    <property type="entry name" value="Fn3-like"/>
</dbReference>
<dbReference type="Pfam" id="PF00933">
    <property type="entry name" value="Glyco_hydro_3"/>
    <property type="match status" value="1"/>
</dbReference>
<dbReference type="Gene3D" id="3.40.50.1700">
    <property type="entry name" value="Glycoside hydrolase family 3 C-terminal domain"/>
    <property type="match status" value="2"/>
</dbReference>
<dbReference type="InterPro" id="IPR050288">
    <property type="entry name" value="Cellulose_deg_GH3"/>
</dbReference>
<name>A0A402D6R0_9BACT</name>
<dbReference type="RefSeq" id="WP_119325138.1">
    <property type="nucleotide sequence ID" value="NZ_AP025739.1"/>
</dbReference>
<evidence type="ECO:0000313" key="3">
    <source>
        <dbReference type="EMBL" id="BDI29339.1"/>
    </source>
</evidence>
<dbReference type="Pfam" id="PF14310">
    <property type="entry name" value="Fn3-like"/>
    <property type="match status" value="1"/>
</dbReference>
<dbReference type="EMBL" id="AP025739">
    <property type="protein sequence ID" value="BDI29339.1"/>
    <property type="molecule type" value="Genomic_DNA"/>
</dbReference>
<keyword evidence="2 3" id="KW-0378">Hydrolase</keyword>
<dbReference type="Pfam" id="PF00754">
    <property type="entry name" value="F5_F8_type_C"/>
    <property type="match status" value="1"/>
</dbReference>
<dbReference type="AlphaFoldDB" id="A0A402D6R0"/>
<gene>
    <name evidence="3" type="ORF">CCAX7_13900</name>
</gene>
<dbReference type="SUPFAM" id="SSF52279">
    <property type="entry name" value="Beta-D-glucan exohydrolase, C-terminal domain"/>
    <property type="match status" value="1"/>
</dbReference>
<dbReference type="Proteomes" id="UP000287394">
    <property type="component" value="Chromosome"/>
</dbReference>
<dbReference type="PANTHER" id="PTHR42715:SF10">
    <property type="entry name" value="BETA-GLUCOSIDASE"/>
    <property type="match status" value="1"/>
</dbReference>
<dbReference type="InterPro" id="IPR017853">
    <property type="entry name" value="GH"/>
</dbReference>
<dbReference type="SMART" id="SM01217">
    <property type="entry name" value="Fn3_like"/>
    <property type="match status" value="1"/>
</dbReference>
<dbReference type="Gene3D" id="3.20.20.300">
    <property type="entry name" value="Glycoside hydrolase, family 3, N-terminal domain"/>
    <property type="match status" value="2"/>
</dbReference>
<dbReference type="InterPro" id="IPR036962">
    <property type="entry name" value="Glyco_hydro_3_N_sf"/>
</dbReference>
<dbReference type="InterPro" id="IPR002772">
    <property type="entry name" value="Glyco_hydro_3_C"/>
</dbReference>
<comment type="similarity">
    <text evidence="1">Belongs to the glycosyl hydrolase 3 family.</text>
</comment>
<dbReference type="SUPFAM" id="SSF49785">
    <property type="entry name" value="Galactose-binding domain-like"/>
    <property type="match status" value="1"/>
</dbReference>
<dbReference type="GO" id="GO:0005975">
    <property type="term" value="P:carbohydrate metabolic process"/>
    <property type="evidence" value="ECO:0007669"/>
    <property type="project" value="InterPro"/>
</dbReference>
<dbReference type="OrthoDB" id="9805821at2"/>
<dbReference type="KEGG" id="ccot:CCAX7_13900"/>
<evidence type="ECO:0000313" key="4">
    <source>
        <dbReference type="Proteomes" id="UP000287394"/>
    </source>
</evidence>
<organism evidence="3 4">
    <name type="scientific">Capsulimonas corticalis</name>
    <dbReference type="NCBI Taxonomy" id="2219043"/>
    <lineage>
        <taxon>Bacteria</taxon>
        <taxon>Bacillati</taxon>
        <taxon>Armatimonadota</taxon>
        <taxon>Armatimonadia</taxon>
        <taxon>Capsulimonadales</taxon>
        <taxon>Capsulimonadaceae</taxon>
        <taxon>Capsulimonas</taxon>
    </lineage>
</organism>
<dbReference type="Gene3D" id="2.60.120.260">
    <property type="entry name" value="Galactose-binding domain-like"/>
    <property type="match status" value="1"/>
</dbReference>
<dbReference type="GO" id="GO:0008422">
    <property type="term" value="F:beta-glucosidase activity"/>
    <property type="evidence" value="ECO:0007669"/>
    <property type="project" value="UniProtKB-ARBA"/>
</dbReference>
<reference evidence="3 4" key="1">
    <citation type="journal article" date="2019" name="Int. J. Syst. Evol. Microbiol.">
        <title>Capsulimonas corticalis gen. nov., sp. nov., an aerobic capsulated bacterium, of a novel bacterial order, Capsulimonadales ord. nov., of the class Armatimonadia of the phylum Armatimonadetes.</title>
        <authorList>
            <person name="Li J."/>
            <person name="Kudo C."/>
            <person name="Tonouchi A."/>
        </authorList>
    </citation>
    <scope>NUCLEOTIDE SEQUENCE [LARGE SCALE GENOMIC DNA]</scope>
    <source>
        <strain evidence="3 4">AX-7</strain>
    </source>
</reference>
<dbReference type="Pfam" id="PF01915">
    <property type="entry name" value="Glyco_hydro_3_C"/>
    <property type="match status" value="1"/>
</dbReference>
<dbReference type="Gene3D" id="2.60.40.10">
    <property type="entry name" value="Immunoglobulins"/>
    <property type="match status" value="1"/>
</dbReference>
<dbReference type="PRINTS" id="PR00133">
    <property type="entry name" value="GLHYDRLASE3"/>
</dbReference>
<protein>
    <submittedName>
        <fullName evidence="3">Glycosyl hydrolase</fullName>
    </submittedName>
</protein>
<proteinExistence type="inferred from homology"/>
<dbReference type="SUPFAM" id="SSF51445">
    <property type="entry name" value="(Trans)glycosidases"/>
    <property type="match status" value="1"/>
</dbReference>
<dbReference type="PROSITE" id="PS50022">
    <property type="entry name" value="FA58C_3"/>
    <property type="match status" value="1"/>
</dbReference>
<sequence>MQTNRRQAKRQATSQRKLSCAFALGLAICSTAGLVRADAQAVYQDPKAPLEARVNDLFNRLTPEERRSLSTGTDFSTPAIPRLGVPIMDMADASQGVRGGGVGRLDGPATYFGSGVLFASSWDRELARKVGQAIGEELQNKRTGGQVILGPSVNIHRSPLGGRNAEYYSEDPFLSAETAVGYIQGVQSTGAAACVKHFACNNEEVDRGFVNVIVDERTLREIYLPAFEAAVKRGHVWTLMTSYNKVNGRHSSSNWYLDTCILRRDWGFDGMAMSDWGGVHEVAGTINAGNDLEMPGPGLLNAENIADALDSGDLTQTTLDESVHRILRTIIRTGVLDPKAAPDHSVVGSPEHLKIAHDAAAEGIILLKNQGGVLPLERGKIKTIAVFGSRAKSWQLGGGGSPDLKPTRAIFPLEGVTQAAGPGVNVTFAEGETPDAAQARAKKADVALLFVGGEHEAEGSDRHSMDLESKDLDLIRALSAANKNTVVIVSSGAPCKMSDWIDPVPGVIQAPFAGQEGGTAIGEILFGDISPSGKLTDTIGARREDYPDYGNFPGTNGAVHYSEGIYVGYRYFDKKNLQPTFPFGYGLSYTTFKYSNLHVAKNAWAPHGDLAVTVDITNTGAREGAEIAELYVHTDAPKIDRAVRELKGFDRLTLKPGETKTARFTLDARSFAYCDVPDKQWKSDKGSYTIEVGPNSRDLAQKTTVNLTSTWTERIPSIGAPLPPGPKPTLSTGKKVTVSSIQGGAEFHPEYATDGDLSTRWSSVWGVDPQWLAVDLGAPTQINRIELLWEKARALAYEIQISDDGQNWKSVFTTENGKGSRDVIKLEPVTTRWVRMYGVKRATTFGYSLYELNVYGPGK</sequence>
<keyword evidence="4" id="KW-1185">Reference proteome</keyword>
<dbReference type="InterPro" id="IPR013783">
    <property type="entry name" value="Ig-like_fold"/>
</dbReference>
<dbReference type="InterPro" id="IPR000421">
    <property type="entry name" value="FA58C"/>
</dbReference>
<dbReference type="PANTHER" id="PTHR42715">
    <property type="entry name" value="BETA-GLUCOSIDASE"/>
    <property type="match status" value="1"/>
</dbReference>